<keyword evidence="1" id="KW-0472">Membrane</keyword>
<dbReference type="Proteomes" id="UP000269396">
    <property type="component" value="Unassembled WGS sequence"/>
</dbReference>
<sequence length="63" mass="6466">MASVGISSSSLSSSELKTSRTLLSTFLGISGVKSCVGTFNLIGLIIAGRREPSLDFSITLTGT</sequence>
<dbReference type="EMBL" id="UZAL01005058">
    <property type="protein sequence ID" value="VDO91808.1"/>
    <property type="molecule type" value="Genomic_DNA"/>
</dbReference>
<accession>A0A3P8CV53</accession>
<keyword evidence="1" id="KW-0812">Transmembrane</keyword>
<organism evidence="2 3">
    <name type="scientific">Schistosoma mattheei</name>
    <dbReference type="NCBI Taxonomy" id="31246"/>
    <lineage>
        <taxon>Eukaryota</taxon>
        <taxon>Metazoa</taxon>
        <taxon>Spiralia</taxon>
        <taxon>Lophotrochozoa</taxon>
        <taxon>Platyhelminthes</taxon>
        <taxon>Trematoda</taxon>
        <taxon>Digenea</taxon>
        <taxon>Strigeidida</taxon>
        <taxon>Schistosomatoidea</taxon>
        <taxon>Schistosomatidae</taxon>
        <taxon>Schistosoma</taxon>
    </lineage>
</organism>
<keyword evidence="3" id="KW-1185">Reference proteome</keyword>
<name>A0A3P8CV53_9TREM</name>
<keyword evidence="1" id="KW-1133">Transmembrane helix</keyword>
<proteinExistence type="predicted"/>
<protein>
    <submittedName>
        <fullName evidence="2">Uncharacterized protein</fullName>
    </submittedName>
</protein>
<dbReference type="AlphaFoldDB" id="A0A3P8CV53"/>
<reference evidence="2 3" key="1">
    <citation type="submission" date="2018-11" db="EMBL/GenBank/DDBJ databases">
        <authorList>
            <consortium name="Pathogen Informatics"/>
        </authorList>
    </citation>
    <scope>NUCLEOTIDE SEQUENCE [LARGE SCALE GENOMIC DNA]</scope>
    <source>
        <strain>Denwood</strain>
        <strain evidence="3">Zambia</strain>
    </source>
</reference>
<gene>
    <name evidence="2" type="ORF">SMTD_LOCUS3092</name>
</gene>
<evidence type="ECO:0000313" key="3">
    <source>
        <dbReference type="Proteomes" id="UP000269396"/>
    </source>
</evidence>
<evidence type="ECO:0000313" key="2">
    <source>
        <dbReference type="EMBL" id="VDO91808.1"/>
    </source>
</evidence>
<feature type="transmembrane region" description="Helical" evidence="1">
    <location>
        <begin position="22"/>
        <end position="47"/>
    </location>
</feature>
<evidence type="ECO:0000256" key="1">
    <source>
        <dbReference type="SAM" id="Phobius"/>
    </source>
</evidence>